<feature type="domain" description="CDCP1 second and fifth CUB" evidence="6">
    <location>
        <begin position="104"/>
        <end position="208"/>
    </location>
</feature>
<sequence>MMGSCVVPVLIGLVLLQMHKISECHKIEVTPDSGTIVVFTKKPDQDLDCDVCKDEGPSQSCNSKLDLAEARPTIVTFNCSQPGDVFTVEINQKIDCSATACSIIAVHPDSTRFLEFNRTFNWDLKVQSSHMFQLDFPAPGMRQIKPSESCPDKHTYTIITYQRSGPNSIGTFCRNGTISRIQALFKGRVSLEVPKDTALNPSDFKVSIGPDTEALVVVDVKLPRGLPSVEFFTPNYGTGHYSEDKMKWNFAVEPMQNFTVLFQHYTPPACQKEKVLVGYALGDKTSFTTDPKDIQPFNKQGDFSLTLTNCEAKKGSNGLSLNINVTVFRGGTPYFCTVDLRNEEGLSLQIENKNPESSCEMSLNSVAQEKIVVPAGTKADLSFLDCPVQDLQLTATKTIDCPSASSRDTSGTSLTIPTLDPSLHVPLHQFTWLLRVLDPGTVDLTSPIKVLHQSVPDKECNDRVSLLISETDGSNIGQFCSLAEGTIQKIQIKGNVSITVTPKTIKDLSQEKGSFLKVAMSPEINENVIYTVSPSVSGPMYLATPNWPDGLNPSSSVTWIVSVPQEHKVELQFTNVSKPVCDSGHTEVAISPLDPQGQTQSWREDQIFVNTVIQQQSFFLNVSNCEPKSGSFAVLSKVTLYKEAKNFLSIILAVVGVLLLLVIIALIVVCVILKRKKKPMTNRSSIFLPRGKPFLPGNATFPKSRADNESHVYASIDDSTMYGNFADKNQPAEVDNRPWSNGHQVDAYHPFTGPSDSTPSAKDSSAEYSMDGRGGDRDAYQPFLSPPNTFNLARPRSPLVSQGSIRFEDRRMIDNELHTFKSFGDINPIRLSADESRLQPQMGSDTDSNTEPEYEEAI</sequence>
<dbReference type="SUPFAM" id="SSF49854">
    <property type="entry name" value="Spermadhesin, CUB domain"/>
    <property type="match status" value="1"/>
</dbReference>
<dbReference type="Pfam" id="PF23668">
    <property type="entry name" value="CUB_CDCP1_2"/>
    <property type="match status" value="2"/>
</dbReference>
<feature type="compositionally biased region" description="Acidic residues" evidence="1">
    <location>
        <begin position="848"/>
        <end position="858"/>
    </location>
</feature>
<feature type="domain" description="CDCP1 first CUB" evidence="5">
    <location>
        <begin position="26"/>
        <end position="96"/>
    </location>
</feature>
<evidence type="ECO:0000259" key="5">
    <source>
        <dbReference type="Pfam" id="PF23667"/>
    </source>
</evidence>
<dbReference type="EMBL" id="JAYKXH010000017">
    <property type="protein sequence ID" value="KAK7139505.1"/>
    <property type="molecule type" value="Genomic_DNA"/>
</dbReference>
<keyword evidence="2" id="KW-1133">Transmembrane helix</keyword>
<feature type="region of interest" description="Disordered" evidence="1">
    <location>
        <begin position="726"/>
        <end position="782"/>
    </location>
</feature>
<evidence type="ECO:0000313" key="7">
    <source>
        <dbReference type="EMBL" id="KAK7139505.1"/>
    </source>
</evidence>
<dbReference type="Pfam" id="PF23665">
    <property type="entry name" value="CDCP1_CUB_6"/>
    <property type="match status" value="2"/>
</dbReference>
<feature type="compositionally biased region" description="Polar residues" evidence="1">
    <location>
        <begin position="754"/>
        <end position="767"/>
    </location>
</feature>
<dbReference type="InterPro" id="IPR056268">
    <property type="entry name" value="CUB_CDCP1_1st"/>
</dbReference>
<keyword evidence="2" id="KW-0472">Membrane</keyword>
<dbReference type="PANTHER" id="PTHR14477:SF1">
    <property type="entry name" value="CUB DOMAIN-CONTAINING PROTEIN 1"/>
    <property type="match status" value="1"/>
</dbReference>
<keyword evidence="2" id="KW-0812">Transmembrane</keyword>
<evidence type="ECO:0000313" key="8">
    <source>
        <dbReference type="Proteomes" id="UP001364617"/>
    </source>
</evidence>
<dbReference type="InterPro" id="IPR038811">
    <property type="entry name" value="CDCP1"/>
</dbReference>
<gene>
    <name evidence="7" type="ORF">R3I93_016595</name>
</gene>
<accession>A0AAN9CQI8</accession>
<evidence type="ECO:0000256" key="3">
    <source>
        <dbReference type="SAM" id="SignalP"/>
    </source>
</evidence>
<dbReference type="AlphaFoldDB" id="A0AAN9CQI8"/>
<feature type="chain" id="PRO_5042966842" description="CUB domain-containing protein 1" evidence="3">
    <location>
        <begin position="25"/>
        <end position="858"/>
    </location>
</feature>
<dbReference type="PANTHER" id="PTHR14477">
    <property type="entry name" value="CUB DOMAIN-CONTAINING PROTEIN 1"/>
    <property type="match status" value="1"/>
</dbReference>
<organism evidence="7 8">
    <name type="scientific">Phoxinus phoxinus</name>
    <name type="common">Eurasian minnow</name>
    <dbReference type="NCBI Taxonomy" id="58324"/>
    <lineage>
        <taxon>Eukaryota</taxon>
        <taxon>Metazoa</taxon>
        <taxon>Chordata</taxon>
        <taxon>Craniata</taxon>
        <taxon>Vertebrata</taxon>
        <taxon>Euteleostomi</taxon>
        <taxon>Actinopterygii</taxon>
        <taxon>Neopterygii</taxon>
        <taxon>Teleostei</taxon>
        <taxon>Ostariophysi</taxon>
        <taxon>Cypriniformes</taxon>
        <taxon>Leuciscidae</taxon>
        <taxon>Phoxininae</taxon>
        <taxon>Phoxinus</taxon>
    </lineage>
</organism>
<feature type="compositionally biased region" description="Polar residues" evidence="1">
    <location>
        <begin position="838"/>
        <end position="847"/>
    </location>
</feature>
<proteinExistence type="predicted"/>
<protein>
    <recommendedName>
        <fullName evidence="9">CUB domain-containing protein 1</fullName>
    </recommendedName>
</protein>
<dbReference type="InterPro" id="IPR056266">
    <property type="entry name" value="CDCP1_CUB_3rd_6th"/>
</dbReference>
<evidence type="ECO:0008006" key="9">
    <source>
        <dbReference type="Google" id="ProtNLM"/>
    </source>
</evidence>
<comment type="caution">
    <text evidence="7">The sequence shown here is derived from an EMBL/GenBank/DDBJ whole genome shotgun (WGS) entry which is preliminary data.</text>
</comment>
<dbReference type="Pfam" id="PF23667">
    <property type="entry name" value="CUB_CDCP1_1"/>
    <property type="match status" value="1"/>
</dbReference>
<feature type="domain" description="CDCP1 third and sixth CUB" evidence="4">
    <location>
        <begin position="526"/>
        <end position="638"/>
    </location>
</feature>
<name>A0AAN9CQI8_9TELE</name>
<evidence type="ECO:0000256" key="1">
    <source>
        <dbReference type="SAM" id="MobiDB-lite"/>
    </source>
</evidence>
<dbReference type="InterPro" id="IPR056269">
    <property type="entry name" value="CUB_CDCP1_2nd_5th"/>
</dbReference>
<reference evidence="7 8" key="1">
    <citation type="submission" date="2024-02" db="EMBL/GenBank/DDBJ databases">
        <title>Chromosome-level genome assembly of the Eurasian Minnow (Phoxinus phoxinus).</title>
        <authorList>
            <person name="Oriowo T.O."/>
            <person name="Martin S."/>
            <person name="Stange M."/>
            <person name="Chrysostomakis Y."/>
            <person name="Brown T."/>
            <person name="Winkler S."/>
            <person name="Kukowka S."/>
            <person name="Myers E.W."/>
            <person name="Bohne A."/>
        </authorList>
    </citation>
    <scope>NUCLEOTIDE SEQUENCE [LARGE SCALE GENOMIC DNA]</scope>
    <source>
        <strain evidence="7">ZFMK-TIS-60720</strain>
        <tissue evidence="7">Whole Organism</tissue>
    </source>
</reference>
<feature type="region of interest" description="Disordered" evidence="1">
    <location>
        <begin position="831"/>
        <end position="858"/>
    </location>
</feature>
<feature type="transmembrane region" description="Helical" evidence="2">
    <location>
        <begin position="647"/>
        <end position="673"/>
    </location>
</feature>
<feature type="signal peptide" evidence="3">
    <location>
        <begin position="1"/>
        <end position="24"/>
    </location>
</feature>
<evidence type="ECO:0000259" key="4">
    <source>
        <dbReference type="Pfam" id="PF23665"/>
    </source>
</evidence>
<feature type="domain" description="CDCP1 second and fifth CUB" evidence="6">
    <location>
        <begin position="428"/>
        <end position="508"/>
    </location>
</feature>
<dbReference type="InterPro" id="IPR035914">
    <property type="entry name" value="Sperma_CUB_dom_sf"/>
</dbReference>
<dbReference type="Proteomes" id="UP001364617">
    <property type="component" value="Unassembled WGS sequence"/>
</dbReference>
<feature type="domain" description="CDCP1 third and sixth CUB" evidence="4">
    <location>
        <begin position="222"/>
        <end position="323"/>
    </location>
</feature>
<evidence type="ECO:0000256" key="2">
    <source>
        <dbReference type="SAM" id="Phobius"/>
    </source>
</evidence>
<keyword evidence="3" id="KW-0732">Signal</keyword>
<keyword evidence="8" id="KW-1185">Reference proteome</keyword>
<evidence type="ECO:0000259" key="6">
    <source>
        <dbReference type="Pfam" id="PF23668"/>
    </source>
</evidence>